<dbReference type="SMART" id="SM00642">
    <property type="entry name" value="Aamy"/>
    <property type="match status" value="1"/>
</dbReference>
<dbReference type="EC" id="2.4.99.16" evidence="6"/>
<feature type="compositionally biased region" description="Basic and acidic residues" evidence="7">
    <location>
        <begin position="154"/>
        <end position="166"/>
    </location>
</feature>
<keyword evidence="10" id="KW-1185">Reference proteome</keyword>
<dbReference type="PANTHER" id="PTHR47786:SF2">
    <property type="entry name" value="GLYCOSYL HYDROLASE FAMILY 13 CATALYTIC DOMAIN-CONTAINING PROTEIN"/>
    <property type="match status" value="1"/>
</dbReference>
<feature type="binding site" evidence="6">
    <location>
        <position position="804"/>
    </location>
    <ligand>
        <name>alpha-maltose 1-phosphate</name>
        <dbReference type="ChEBI" id="CHEBI:63576"/>
    </ligand>
</feature>
<dbReference type="InterPro" id="IPR021828">
    <property type="entry name" value="GlgE_dom_N/S"/>
</dbReference>
<dbReference type="InterPro" id="IPR049171">
    <property type="entry name" value="GLGE_C"/>
</dbReference>
<dbReference type="PANTHER" id="PTHR47786">
    <property type="entry name" value="ALPHA-1,4-GLUCAN:MALTOSE-1-PHOSPHATE MALTOSYLTRANSFERASE"/>
    <property type="match status" value="1"/>
</dbReference>
<feature type="site" description="Transition state stabilizer" evidence="6">
    <location>
        <position position="963"/>
    </location>
</feature>
<feature type="binding site" evidence="6">
    <location>
        <position position="877"/>
    </location>
    <ligand>
        <name>alpha-maltose 1-phosphate</name>
        <dbReference type="ChEBI" id="CHEBI:63576"/>
    </ligand>
</feature>
<sequence>MPHSLSRPMSGKRAHDTGSLSATDFSAGVASASASASVPRADPPRIYALTARPLPGTDDWTALVGRVADLGFSRLLIDETSFGDTLTQYLDAPHQRGLALDVAVNAEVAYGVPQASEPTGDRGNDDPPDPRRLPLRSPALSPAPSASSGAAPSEADRPTDGSRSENDASDGLATRLHKLAMQGVDGFCLRHLNARPSAAWRRLIHDMRRHYPALQWFGWTPGLPREQMIAMADAGFDGVFLSSCWWDMRASWLFDEHADLARCAWRIALAGDPFETPDDLVARSHNVLECARSLQLAFELGDGVLMPAGMEFGHAHAASELPVAGPPTDAAAASAHEIDFGQTIAAGNRRLVANAQRADNSNDGNDSNDSDGASRAHPAARAFLRSLSGGDAAITLVTQEIPGATRSRVVAINRSLTRAATLAMSSCANVDHVKLTPLDAHGNAVGAPQALTHISLAPGEVRVWQAETDRYVSRHVWPKAKLGTTSEPERRAVREAAAQSRVVIEAVEPSLENGRFASRAVVGETLPISADVFTDGHALPSAVLRWRALDATAWQEIPMTPIGNDRWRAEFRATRLGRHEYQTEAWQDPYVNWCREVAKKLDAGQSVTLEIQEGIACLKKIAGQATSARVRKALDGIAAQAEAQDPATASLAYSTLSAPATLDAVAAARYRPFVTRSSVLPLDVEPPEAAFASWYELFPRSQSGDPGRHGTFDDVIRRLPSIAAMGFDVLYMPPIHPIGQTHRKGRNNRLDAQPGDPGSPYAIGDASGGHDAIHAELGTIDDFRRLRQAASAHGLRIALDFAVQCSPDHPWLREHPGWFDWRADGSLRYAENPPKKYEDIVNVDFYAPDAVPGLWLALRDIVLYWISEGIDLFRVDNPHTKPLPFWEWLIGSVRAAHPRTVFLAEAFTRPKLMYRLAKIGFSQSYTYFTWRETKTELTEYLTELQQPDIAACFRPHFFVNTPDINPYHLQTGGRAVHLARAALATTLSGLWGMYSGFELCEATPIPGREEYLNAEKYEIRAWDWARPGNIVREITVLNRIRKGHPALQTHRGVTFLNADNPHVLYFEKATATRADVVLVAVNLDARQAHDATIELPLWRWQLPDDGALEAENLLDGAQFVWHGKHQRVHLSPNAPYGIWSVRPRREIAEDDEIDPRRETT</sequence>
<dbReference type="InterPro" id="IPR017853">
    <property type="entry name" value="GH"/>
</dbReference>
<dbReference type="Gene3D" id="1.20.58.80">
    <property type="entry name" value="Phosphotransferase system, lactose/cellobiose-type IIA subunit"/>
    <property type="match status" value="1"/>
</dbReference>
<keyword evidence="4 6" id="KW-0119">Carbohydrate metabolism</keyword>
<accession>A0A5E4ZNP7</accession>
<evidence type="ECO:0000256" key="7">
    <source>
        <dbReference type="SAM" id="MobiDB-lite"/>
    </source>
</evidence>
<dbReference type="InterPro" id="IPR006047">
    <property type="entry name" value="GH13_cat_dom"/>
</dbReference>
<comment type="function">
    <text evidence="6">Maltosyltransferase that uses maltose 1-phosphate (M1P) as the sugar donor to elongate linear or branched alpha-(1-&gt;4)-glucans. Is involved in a branched alpha-glucan biosynthetic pathway from trehalose, together with TreS, Mak and GlgB.</text>
</comment>
<evidence type="ECO:0000256" key="4">
    <source>
        <dbReference type="ARBA" id="ARBA00023277"/>
    </source>
</evidence>
<feature type="region of interest" description="Disordered" evidence="7">
    <location>
        <begin position="1"/>
        <end position="20"/>
    </location>
</feature>
<feature type="domain" description="Glycosyl hydrolase family 13 catalytic" evidence="8">
    <location>
        <begin position="696"/>
        <end position="1026"/>
    </location>
</feature>
<dbReference type="HAMAP" id="MF_02124">
    <property type="entry name" value="GlgE"/>
    <property type="match status" value="1"/>
</dbReference>
<evidence type="ECO:0000256" key="6">
    <source>
        <dbReference type="HAMAP-Rule" id="MF_02124"/>
    </source>
</evidence>
<comment type="catalytic activity">
    <reaction evidence="5 6">
        <text>alpha-maltose 1-phosphate + [(1-&gt;4)-alpha-D-glucosyl](n) = [(1-&gt;4)-alpha-D-glucosyl](n+2) + phosphate</text>
        <dbReference type="Rhea" id="RHEA:42692"/>
        <dbReference type="Rhea" id="RHEA-COMP:9584"/>
        <dbReference type="Rhea" id="RHEA-COMP:10183"/>
        <dbReference type="ChEBI" id="CHEBI:15444"/>
        <dbReference type="ChEBI" id="CHEBI:43474"/>
        <dbReference type="ChEBI" id="CHEBI:63576"/>
        <dbReference type="EC" id="2.4.99.16"/>
    </reaction>
</comment>
<dbReference type="Gene3D" id="2.60.40.1180">
    <property type="entry name" value="Golgi alpha-mannosidase II"/>
    <property type="match status" value="1"/>
</dbReference>
<gene>
    <name evidence="9" type="primary">glgE2</name>
    <name evidence="6" type="synonym">glgE</name>
    <name evidence="9" type="ORF">PCA31118_00867</name>
</gene>
<feature type="binding site" evidence="6">
    <location>
        <position position="744"/>
    </location>
    <ligand>
        <name>alpha-maltose 1-phosphate</name>
        <dbReference type="ChEBI" id="CHEBI:63576"/>
    </ligand>
</feature>
<dbReference type="Proteomes" id="UP000414136">
    <property type="component" value="Unassembled WGS sequence"/>
</dbReference>
<feature type="active site" description="Proton donor" evidence="6">
    <location>
        <position position="905"/>
    </location>
</feature>
<dbReference type="EMBL" id="CABPSQ010000001">
    <property type="protein sequence ID" value="VVE62005.1"/>
    <property type="molecule type" value="Genomic_DNA"/>
</dbReference>
<dbReference type="GO" id="GO:0004553">
    <property type="term" value="F:hydrolase activity, hydrolyzing O-glycosyl compounds"/>
    <property type="evidence" value="ECO:0007669"/>
    <property type="project" value="InterPro"/>
</dbReference>
<dbReference type="Pfam" id="PF21702">
    <property type="entry name" value="GLGE_C"/>
    <property type="match status" value="1"/>
</dbReference>
<evidence type="ECO:0000313" key="9">
    <source>
        <dbReference type="EMBL" id="VVE62005.1"/>
    </source>
</evidence>
<feature type="binding site" evidence="6">
    <location>
        <position position="839"/>
    </location>
    <ligand>
        <name>alpha-maltose 1-phosphate</name>
        <dbReference type="ChEBI" id="CHEBI:63576"/>
    </ligand>
</feature>
<keyword evidence="2 6" id="KW-0328">Glycosyltransferase</keyword>
<feature type="region of interest" description="Disordered" evidence="7">
    <location>
        <begin position="738"/>
        <end position="759"/>
    </location>
</feature>
<dbReference type="InterPro" id="IPR013783">
    <property type="entry name" value="Ig-like_fold"/>
</dbReference>
<feature type="compositionally biased region" description="Basic and acidic residues" evidence="7">
    <location>
        <begin position="119"/>
        <end position="132"/>
    </location>
</feature>
<reference evidence="9 10" key="1">
    <citation type="submission" date="2019-08" db="EMBL/GenBank/DDBJ databases">
        <authorList>
            <person name="Peeters C."/>
        </authorList>
    </citation>
    <scope>NUCLEOTIDE SEQUENCE [LARGE SCALE GENOMIC DNA]</scope>
    <source>
        <strain evidence="9 10">LMG 31118</strain>
    </source>
</reference>
<dbReference type="CDD" id="cd11344">
    <property type="entry name" value="AmyAc_GlgE_like"/>
    <property type="match status" value="1"/>
</dbReference>
<organism evidence="9 10">
    <name type="scientific">Pandoraea captiosa</name>
    <dbReference type="NCBI Taxonomy" id="2508302"/>
    <lineage>
        <taxon>Bacteria</taxon>
        <taxon>Pseudomonadati</taxon>
        <taxon>Pseudomonadota</taxon>
        <taxon>Betaproteobacteria</taxon>
        <taxon>Burkholderiales</taxon>
        <taxon>Burkholderiaceae</taxon>
        <taxon>Pandoraea</taxon>
    </lineage>
</organism>
<evidence type="ECO:0000313" key="10">
    <source>
        <dbReference type="Proteomes" id="UP000414136"/>
    </source>
</evidence>
<feature type="active site" description="Nucleophile" evidence="6">
    <location>
        <position position="876"/>
    </location>
</feature>
<dbReference type="InterPro" id="IPR013780">
    <property type="entry name" value="Glyco_hydro_b"/>
</dbReference>
<dbReference type="RefSeq" id="WP_246190045.1">
    <property type="nucleotide sequence ID" value="NZ_CABPSQ010000001.1"/>
</dbReference>
<evidence type="ECO:0000256" key="1">
    <source>
        <dbReference type="ARBA" id="ARBA00011738"/>
    </source>
</evidence>
<protein>
    <recommendedName>
        <fullName evidence="6">Alpha-1,4-glucan:maltose-1-phosphate maltosyltransferase</fullName>
        <shortName evidence="6">GMPMT</shortName>
        <ecNumber evidence="6">2.4.99.16</ecNumber>
    </recommendedName>
    <alternativeName>
        <fullName evidence="6">(1-&gt;4)-alpha-D-glucan:maltose-1-phosphate alpha-D-maltosyltransferase</fullName>
    </alternativeName>
</protein>
<dbReference type="AlphaFoldDB" id="A0A5E4ZNP7"/>
<dbReference type="GO" id="GO:0016758">
    <property type="term" value="F:hexosyltransferase activity"/>
    <property type="evidence" value="ECO:0007669"/>
    <property type="project" value="UniProtKB-UniRule"/>
</dbReference>
<name>A0A5E4ZNP7_9BURK</name>
<evidence type="ECO:0000256" key="3">
    <source>
        <dbReference type="ARBA" id="ARBA00022679"/>
    </source>
</evidence>
<dbReference type="Gene3D" id="3.20.20.80">
    <property type="entry name" value="Glycosidases"/>
    <property type="match status" value="2"/>
</dbReference>
<dbReference type="SUPFAM" id="SSF51445">
    <property type="entry name" value="(Trans)glycosidases"/>
    <property type="match status" value="2"/>
</dbReference>
<dbReference type="Pfam" id="PF00128">
    <property type="entry name" value="Alpha-amylase"/>
    <property type="match status" value="1"/>
</dbReference>
<feature type="compositionally biased region" description="Low complexity" evidence="7">
    <location>
        <begin position="135"/>
        <end position="153"/>
    </location>
</feature>
<keyword evidence="3 6" id="KW-0808">Transferase</keyword>
<dbReference type="InterPro" id="IPR026585">
    <property type="entry name" value="GlgE"/>
</dbReference>
<feature type="binding site" evidence="6">
    <location>
        <begin position="1016"/>
        <end position="1017"/>
    </location>
    <ligand>
        <name>alpha-maltose 1-phosphate</name>
        <dbReference type="ChEBI" id="CHEBI:63576"/>
    </ligand>
</feature>
<dbReference type="Gene3D" id="2.60.40.10">
    <property type="entry name" value="Immunoglobulins"/>
    <property type="match status" value="1"/>
</dbReference>
<comment type="subunit">
    <text evidence="1 6">Homodimer.</text>
</comment>
<evidence type="ECO:0000256" key="2">
    <source>
        <dbReference type="ARBA" id="ARBA00022676"/>
    </source>
</evidence>
<proteinExistence type="inferred from homology"/>
<dbReference type="Pfam" id="PF11896">
    <property type="entry name" value="GlgE_dom_N_S"/>
    <property type="match status" value="1"/>
</dbReference>
<feature type="region of interest" description="Disordered" evidence="7">
    <location>
        <begin position="111"/>
        <end position="169"/>
    </location>
</feature>
<comment type="similarity">
    <text evidence="6">Belongs to the glycosyl hydrolase 13 family. GlgE subfamily.</text>
</comment>
<dbReference type="GO" id="GO:0030979">
    <property type="term" value="P:alpha-glucan biosynthetic process"/>
    <property type="evidence" value="ECO:0007669"/>
    <property type="project" value="UniProtKB-UniRule"/>
</dbReference>
<evidence type="ECO:0000256" key="5">
    <source>
        <dbReference type="ARBA" id="ARBA00048735"/>
    </source>
</evidence>
<evidence type="ECO:0000259" key="8">
    <source>
        <dbReference type="SMART" id="SM00642"/>
    </source>
</evidence>